<keyword evidence="3" id="KW-0479">Metal-binding</keyword>
<dbReference type="InterPro" id="IPR030393">
    <property type="entry name" value="G_ENGB_dom"/>
</dbReference>
<dbReference type="PROSITE" id="PS51706">
    <property type="entry name" value="G_ENGB"/>
    <property type="match status" value="1"/>
</dbReference>
<comment type="similarity">
    <text evidence="2">Belongs to the TRAFAC class TrmE-Era-EngA-EngB-Septin-like GTPase superfamily. EngB GTPase family.</text>
</comment>
<keyword evidence="6" id="KW-0342">GTP-binding</keyword>
<evidence type="ECO:0000256" key="5">
    <source>
        <dbReference type="ARBA" id="ARBA00022842"/>
    </source>
</evidence>
<evidence type="ECO:0000256" key="4">
    <source>
        <dbReference type="ARBA" id="ARBA00022741"/>
    </source>
</evidence>
<feature type="domain" description="EngB-type G" evidence="7">
    <location>
        <begin position="123"/>
        <end position="297"/>
    </location>
</feature>
<dbReference type="Pfam" id="PF01926">
    <property type="entry name" value="MMR_HSR1"/>
    <property type="match status" value="1"/>
</dbReference>
<dbReference type="InterPro" id="IPR005225">
    <property type="entry name" value="Small_GTP-bd"/>
</dbReference>
<dbReference type="InterPro" id="IPR027417">
    <property type="entry name" value="P-loop_NTPase"/>
</dbReference>
<sequence length="326" mass="37367">MQHKSAITFLQRIGTIESKRIISRPFATLPKKTTAEKPELSNRQKFNQISPPIKLYEKLDKLGFGTLLKTKKFIGVHKQRAKRDQQRLQHTERVGPPPEPKYAFPLLSFFAGAKVPTSFPPESLDEVAFVGRSNVGKSSLINSLAESSVVRTSDKPGLTQQINFFNVGKLFHMIDMPGYGFAFVDEAERETWRELMEEYITRRETLKRVYVVLDARHGVKVADTEFFRMLNSKKTKFQIVLTKCDLLKLPELAKRIVTIEDHLKPLRNAVKDVVVVSSKTDAGINQFRKEMLFLTGHLKPKEFYDAIQAAQDEKEAKRNKAISYQR</sequence>
<name>A0A8H7R2M7_9FUNG</name>
<evidence type="ECO:0000256" key="3">
    <source>
        <dbReference type="ARBA" id="ARBA00022723"/>
    </source>
</evidence>
<gene>
    <name evidence="8" type="ORF">INT47_004761</name>
</gene>
<keyword evidence="5" id="KW-0460">Magnesium</keyword>
<keyword evidence="4" id="KW-0547">Nucleotide-binding</keyword>
<reference evidence="8" key="1">
    <citation type="submission" date="2020-12" db="EMBL/GenBank/DDBJ databases">
        <title>Metabolic potential, ecology and presence of endohyphal bacteria is reflected in genomic diversity of Mucoromycotina.</title>
        <authorList>
            <person name="Muszewska A."/>
            <person name="Okrasinska A."/>
            <person name="Steczkiewicz K."/>
            <person name="Drgas O."/>
            <person name="Orlowska M."/>
            <person name="Perlinska-Lenart U."/>
            <person name="Aleksandrzak-Piekarczyk T."/>
            <person name="Szatraj K."/>
            <person name="Zielenkiewicz U."/>
            <person name="Pilsyk S."/>
            <person name="Malc E."/>
            <person name="Mieczkowski P."/>
            <person name="Kruszewska J.S."/>
            <person name="Biernat P."/>
            <person name="Pawlowska J."/>
        </authorList>
    </citation>
    <scope>NUCLEOTIDE SEQUENCE</scope>
    <source>
        <strain evidence="8">WA0000017839</strain>
    </source>
</reference>
<protein>
    <recommendedName>
        <fullName evidence="7">EngB-type G domain-containing protein</fullName>
    </recommendedName>
</protein>
<dbReference type="EMBL" id="JAEPRD010000057">
    <property type="protein sequence ID" value="KAG2202737.1"/>
    <property type="molecule type" value="Genomic_DNA"/>
</dbReference>
<dbReference type="PANTHER" id="PTHR47560:SF1">
    <property type="entry name" value="EXPRESSED PROTEIN"/>
    <property type="match status" value="1"/>
</dbReference>
<comment type="cofactor">
    <cofactor evidence="1">
        <name>Mg(2+)</name>
        <dbReference type="ChEBI" id="CHEBI:18420"/>
    </cofactor>
</comment>
<evidence type="ECO:0000313" key="9">
    <source>
        <dbReference type="Proteomes" id="UP000603453"/>
    </source>
</evidence>
<evidence type="ECO:0000313" key="8">
    <source>
        <dbReference type="EMBL" id="KAG2202737.1"/>
    </source>
</evidence>
<dbReference type="NCBIfam" id="TIGR00231">
    <property type="entry name" value="small_GTP"/>
    <property type="match status" value="1"/>
</dbReference>
<accession>A0A8H7R2M7</accession>
<dbReference type="PANTHER" id="PTHR47560">
    <property type="entry name" value="EXPRESSED PROTEIN"/>
    <property type="match status" value="1"/>
</dbReference>
<dbReference type="AlphaFoldDB" id="A0A8H7R2M7"/>
<dbReference type="SUPFAM" id="SSF52540">
    <property type="entry name" value="P-loop containing nucleoside triphosphate hydrolases"/>
    <property type="match status" value="1"/>
</dbReference>
<dbReference type="CDD" id="cd01876">
    <property type="entry name" value="YihA_EngB"/>
    <property type="match status" value="1"/>
</dbReference>
<dbReference type="OrthoDB" id="391988at2759"/>
<evidence type="ECO:0000256" key="6">
    <source>
        <dbReference type="ARBA" id="ARBA00023134"/>
    </source>
</evidence>
<dbReference type="NCBIfam" id="TIGR03598">
    <property type="entry name" value="GTPase_YsxC"/>
    <property type="match status" value="1"/>
</dbReference>
<keyword evidence="9" id="KW-1185">Reference proteome</keyword>
<organism evidence="8 9">
    <name type="scientific">Mucor saturninus</name>
    <dbReference type="NCBI Taxonomy" id="64648"/>
    <lineage>
        <taxon>Eukaryota</taxon>
        <taxon>Fungi</taxon>
        <taxon>Fungi incertae sedis</taxon>
        <taxon>Mucoromycota</taxon>
        <taxon>Mucoromycotina</taxon>
        <taxon>Mucoromycetes</taxon>
        <taxon>Mucorales</taxon>
        <taxon>Mucorineae</taxon>
        <taxon>Mucoraceae</taxon>
        <taxon>Mucor</taxon>
    </lineage>
</organism>
<proteinExistence type="inferred from homology"/>
<dbReference type="GO" id="GO:0046872">
    <property type="term" value="F:metal ion binding"/>
    <property type="evidence" value="ECO:0007669"/>
    <property type="project" value="UniProtKB-KW"/>
</dbReference>
<evidence type="ECO:0000256" key="1">
    <source>
        <dbReference type="ARBA" id="ARBA00001946"/>
    </source>
</evidence>
<dbReference type="HAMAP" id="MF_00321">
    <property type="entry name" value="GTPase_EngB"/>
    <property type="match status" value="1"/>
</dbReference>
<evidence type="ECO:0000256" key="2">
    <source>
        <dbReference type="ARBA" id="ARBA00009638"/>
    </source>
</evidence>
<dbReference type="GO" id="GO:0005525">
    <property type="term" value="F:GTP binding"/>
    <property type="evidence" value="ECO:0007669"/>
    <property type="project" value="UniProtKB-KW"/>
</dbReference>
<dbReference type="Proteomes" id="UP000603453">
    <property type="component" value="Unassembled WGS sequence"/>
</dbReference>
<comment type="caution">
    <text evidence="8">The sequence shown here is derived from an EMBL/GenBank/DDBJ whole genome shotgun (WGS) entry which is preliminary data.</text>
</comment>
<evidence type="ECO:0000259" key="7">
    <source>
        <dbReference type="PROSITE" id="PS51706"/>
    </source>
</evidence>
<dbReference type="Gene3D" id="3.40.50.300">
    <property type="entry name" value="P-loop containing nucleotide triphosphate hydrolases"/>
    <property type="match status" value="1"/>
</dbReference>
<dbReference type="InterPro" id="IPR006073">
    <property type="entry name" value="GTP-bd"/>
</dbReference>
<dbReference type="InterPro" id="IPR019987">
    <property type="entry name" value="GTP-bd_ribosome_bio_YsxC"/>
</dbReference>